<evidence type="ECO:0000313" key="2">
    <source>
        <dbReference type="EMBL" id="QJA56936.1"/>
    </source>
</evidence>
<dbReference type="EMBL" id="MT141245">
    <property type="protein sequence ID" value="QJA56936.1"/>
    <property type="molecule type" value="Genomic_DNA"/>
</dbReference>
<evidence type="ECO:0000259" key="1">
    <source>
        <dbReference type="Pfam" id="PF23768"/>
    </source>
</evidence>
<gene>
    <name evidence="3" type="ORF">MM415A02739_0012</name>
    <name evidence="2" type="ORF">MM415B01769_0027</name>
</gene>
<dbReference type="InterPro" id="IPR055591">
    <property type="entry name" value="DUF7167"/>
</dbReference>
<name>A0A6M3JRK1_9ZZZZ</name>
<reference evidence="3" key="1">
    <citation type="submission" date="2020-03" db="EMBL/GenBank/DDBJ databases">
        <title>The deep terrestrial virosphere.</title>
        <authorList>
            <person name="Holmfeldt K."/>
            <person name="Nilsson E."/>
            <person name="Simone D."/>
            <person name="Lopez-Fernandez M."/>
            <person name="Wu X."/>
            <person name="de Brujin I."/>
            <person name="Lundin D."/>
            <person name="Andersson A."/>
            <person name="Bertilsson S."/>
            <person name="Dopson M."/>
        </authorList>
    </citation>
    <scope>NUCLEOTIDE SEQUENCE</scope>
    <source>
        <strain evidence="3">MM415A02739</strain>
        <strain evidence="2">MM415B01769</strain>
    </source>
</reference>
<accession>A0A6M3JRK1</accession>
<feature type="domain" description="DUF7167" evidence="1">
    <location>
        <begin position="8"/>
        <end position="57"/>
    </location>
</feature>
<dbReference type="EMBL" id="MT141958">
    <property type="protein sequence ID" value="QJA72530.1"/>
    <property type="molecule type" value="Genomic_DNA"/>
</dbReference>
<evidence type="ECO:0000313" key="3">
    <source>
        <dbReference type="EMBL" id="QJA72530.1"/>
    </source>
</evidence>
<dbReference type="AlphaFoldDB" id="A0A6M3JRK1"/>
<dbReference type="Pfam" id="PF23768">
    <property type="entry name" value="DUF7167"/>
    <property type="match status" value="1"/>
</dbReference>
<protein>
    <recommendedName>
        <fullName evidence="1">DUF7167 domain-containing protein</fullName>
    </recommendedName>
</protein>
<organism evidence="3">
    <name type="scientific">viral metagenome</name>
    <dbReference type="NCBI Taxonomy" id="1070528"/>
    <lineage>
        <taxon>unclassified sequences</taxon>
        <taxon>metagenomes</taxon>
        <taxon>organismal metagenomes</taxon>
    </lineage>
</organism>
<sequence length="57" mass="7034">METITLNIWVCTDRARSRQDIKVKVEKEDWDSWDDRERENFITEKLLEQVEWGYTVE</sequence>
<proteinExistence type="predicted"/>